<gene>
    <name evidence="3" type="ORF">chiPu_0011606</name>
</gene>
<dbReference type="GO" id="GO:0034703">
    <property type="term" value="C:cation channel complex"/>
    <property type="evidence" value="ECO:0007669"/>
    <property type="project" value="TreeGrafter"/>
</dbReference>
<name>A0A401SRW7_CHIPU</name>
<proteinExistence type="predicted"/>
<reference evidence="3 4" key="1">
    <citation type="journal article" date="2018" name="Nat. Ecol. Evol.">
        <title>Shark genomes provide insights into elasmobranch evolution and the origin of vertebrates.</title>
        <authorList>
            <person name="Hara Y"/>
            <person name="Yamaguchi K"/>
            <person name="Onimaru K"/>
            <person name="Kadota M"/>
            <person name="Koyanagi M"/>
            <person name="Keeley SD"/>
            <person name="Tatsumi K"/>
            <person name="Tanaka K"/>
            <person name="Motone F"/>
            <person name="Kageyama Y"/>
            <person name="Nozu R"/>
            <person name="Adachi N"/>
            <person name="Nishimura O"/>
            <person name="Nakagawa R"/>
            <person name="Tanegashima C"/>
            <person name="Kiyatake I"/>
            <person name="Matsumoto R"/>
            <person name="Murakumo K"/>
            <person name="Nishida K"/>
            <person name="Terakita A"/>
            <person name="Kuratani S"/>
            <person name="Sato K"/>
            <person name="Hyodo S Kuraku.S."/>
        </authorList>
    </citation>
    <scope>NUCLEOTIDE SEQUENCE [LARGE SCALE GENOMIC DNA]</scope>
</reference>
<evidence type="ECO:0000256" key="1">
    <source>
        <dbReference type="SAM" id="MobiDB-lite"/>
    </source>
</evidence>
<dbReference type="Proteomes" id="UP000287033">
    <property type="component" value="Unassembled WGS sequence"/>
</dbReference>
<organism evidence="3 4">
    <name type="scientific">Chiloscyllium punctatum</name>
    <name type="common">Brownbanded bambooshark</name>
    <name type="synonym">Hemiscyllium punctatum</name>
    <dbReference type="NCBI Taxonomy" id="137246"/>
    <lineage>
        <taxon>Eukaryota</taxon>
        <taxon>Metazoa</taxon>
        <taxon>Chordata</taxon>
        <taxon>Craniata</taxon>
        <taxon>Vertebrata</taxon>
        <taxon>Chondrichthyes</taxon>
        <taxon>Elasmobranchii</taxon>
        <taxon>Galeomorphii</taxon>
        <taxon>Galeoidea</taxon>
        <taxon>Orectolobiformes</taxon>
        <taxon>Hemiscylliidae</taxon>
        <taxon>Chiloscyllium</taxon>
    </lineage>
</organism>
<sequence>MVKRKSSEDAERECGRGIPLPIQTFLWRQTSAFLRPKLGKQYEASCVSFERVLVESKLHGLSPALSEAIQSITRWELIQAALPHVLHCTATLLSNRNKLGHQDKLGVAETKLLHTLHWMLLDAPFECSNETATAFGTSRGGGSSWSGSSSAFVHQVENRGSPGQPGQGSVTEEEEHTRPKLFTNSMATVELFVFLFAPLVNRIKESDLTFRLASGLVIWQPMWEHRHPEAPAFTALVKPIRNIVTAKRTSPLNNRGTSCDSDKAGKTDFQVVCETVQLDSVPPETRKQSCHQRNSFETAEASQDKGTSNSRTSMTIPLSQKSRYATYFDVAVLRCLLQPHWSEEGIHWALMYSLQRLRQILEEKPDRPSEPEITHLPRPRSSSMVAAAPSLVNTHKTQVRLNSDFCSLIIHFYTEIALNVPTQNLIVRVTYQSLQLISCLSLHITFRTCCFGEILGPDFFQIGSVQSGSESWTEKKSIPGVPIFILD</sequence>
<keyword evidence="4" id="KW-1185">Reference proteome</keyword>
<dbReference type="EMBL" id="BEZZ01000488">
    <property type="protein sequence ID" value="GCC33138.1"/>
    <property type="molecule type" value="Genomic_DNA"/>
</dbReference>
<evidence type="ECO:0000313" key="4">
    <source>
        <dbReference type="Proteomes" id="UP000287033"/>
    </source>
</evidence>
<feature type="compositionally biased region" description="Polar residues" evidence="1">
    <location>
        <begin position="291"/>
        <end position="314"/>
    </location>
</feature>
<feature type="domain" description="Cation channel complex component UNC80 N-terminal" evidence="2">
    <location>
        <begin position="17"/>
        <end position="239"/>
    </location>
</feature>
<feature type="region of interest" description="Disordered" evidence="1">
    <location>
        <begin position="156"/>
        <end position="179"/>
    </location>
</feature>
<dbReference type="PANTHER" id="PTHR31781:SF1">
    <property type="entry name" value="PROTEIN UNC-80 HOMOLOG"/>
    <property type="match status" value="1"/>
</dbReference>
<dbReference type="GO" id="GO:0005261">
    <property type="term" value="F:monoatomic cation channel activity"/>
    <property type="evidence" value="ECO:0007669"/>
    <property type="project" value="TreeGrafter"/>
</dbReference>
<protein>
    <recommendedName>
        <fullName evidence="2">Cation channel complex component UNC80 N-terminal domain-containing protein</fullName>
    </recommendedName>
</protein>
<comment type="caution">
    <text evidence="3">The sequence shown here is derived from an EMBL/GenBank/DDBJ whole genome shotgun (WGS) entry which is preliminary data.</text>
</comment>
<dbReference type="STRING" id="137246.A0A401SRW7"/>
<evidence type="ECO:0000313" key="3">
    <source>
        <dbReference type="EMBL" id="GCC33138.1"/>
    </source>
</evidence>
<evidence type="ECO:0000259" key="2">
    <source>
        <dbReference type="Pfam" id="PF15778"/>
    </source>
</evidence>
<dbReference type="Pfam" id="PF15778">
    <property type="entry name" value="UNC80_N"/>
    <property type="match status" value="1"/>
</dbReference>
<dbReference type="PANTHER" id="PTHR31781">
    <property type="entry name" value="UNC80"/>
    <property type="match status" value="1"/>
</dbReference>
<accession>A0A401SRW7</accession>
<dbReference type="OMA" id="ITRWELI"/>
<feature type="region of interest" description="Disordered" evidence="1">
    <location>
        <begin position="283"/>
        <end position="314"/>
    </location>
</feature>
<dbReference type="GO" id="GO:0055080">
    <property type="term" value="P:monoatomic cation homeostasis"/>
    <property type="evidence" value="ECO:0007669"/>
    <property type="project" value="TreeGrafter"/>
</dbReference>
<dbReference type="InterPro" id="IPR031542">
    <property type="entry name" value="UNC80_N"/>
</dbReference>
<dbReference type="GO" id="GO:0030424">
    <property type="term" value="C:axon"/>
    <property type="evidence" value="ECO:0007669"/>
    <property type="project" value="TreeGrafter"/>
</dbReference>
<dbReference type="AlphaFoldDB" id="A0A401SRW7"/>
<dbReference type="OrthoDB" id="5584001at2759"/>